<reference evidence="3 4" key="1">
    <citation type="submission" date="2019-06" db="EMBL/GenBank/DDBJ databases">
        <title>Persicimonas caeni gen. nov., sp. nov., a predatory bacterium isolated from solar saltern.</title>
        <authorList>
            <person name="Wang S."/>
        </authorList>
    </citation>
    <scope>NUCLEOTIDE SEQUENCE [LARGE SCALE GENOMIC DNA]</scope>
    <source>
        <strain evidence="3 4">YN101</strain>
    </source>
</reference>
<feature type="domain" description="Calcineurin-like phosphoesterase" evidence="2">
    <location>
        <begin position="3"/>
        <end position="196"/>
    </location>
</feature>
<dbReference type="Proteomes" id="UP000315995">
    <property type="component" value="Chromosome"/>
</dbReference>
<dbReference type="InterPro" id="IPR024654">
    <property type="entry name" value="Calcineurin-like_PHP_lpxH"/>
</dbReference>
<proteinExistence type="inferred from homology"/>
<dbReference type="OrthoDB" id="9813918at2"/>
<dbReference type="RefSeq" id="WP_141200665.1">
    <property type="nucleotide sequence ID" value="NZ_CP041186.1"/>
</dbReference>
<comment type="similarity">
    <text evidence="1">Belongs to the metallophosphoesterase superfamily. YfcE family.</text>
</comment>
<accession>A0A4Y6Q0W7</accession>
<protein>
    <submittedName>
        <fullName evidence="3">Metallophosphoesterase family protein</fullName>
    </submittedName>
</protein>
<dbReference type="PANTHER" id="PTHR42850:SF2">
    <property type="entry name" value="BLL5683 PROTEIN"/>
    <property type="match status" value="1"/>
</dbReference>
<evidence type="ECO:0000259" key="2">
    <source>
        <dbReference type="Pfam" id="PF12850"/>
    </source>
</evidence>
<dbReference type="InterPro" id="IPR050126">
    <property type="entry name" value="Ap4A_hydrolase"/>
</dbReference>
<evidence type="ECO:0000256" key="1">
    <source>
        <dbReference type="ARBA" id="ARBA00008950"/>
    </source>
</evidence>
<keyword evidence="4" id="KW-1185">Reference proteome</keyword>
<dbReference type="GO" id="GO:0016791">
    <property type="term" value="F:phosphatase activity"/>
    <property type="evidence" value="ECO:0007669"/>
    <property type="project" value="TreeGrafter"/>
</dbReference>
<organism evidence="3 4">
    <name type="scientific">Persicimonas caeni</name>
    <dbReference type="NCBI Taxonomy" id="2292766"/>
    <lineage>
        <taxon>Bacteria</taxon>
        <taxon>Deltaproteobacteria</taxon>
        <taxon>Bradymonadales</taxon>
        <taxon>Bradymonadaceae</taxon>
        <taxon>Persicimonas</taxon>
    </lineage>
</organism>
<accession>A0A5B8YBX1</accession>
<dbReference type="EMBL" id="CP041186">
    <property type="protein sequence ID" value="QDG54221.1"/>
    <property type="molecule type" value="Genomic_DNA"/>
</dbReference>
<dbReference type="PANTHER" id="PTHR42850">
    <property type="entry name" value="METALLOPHOSPHOESTERASE"/>
    <property type="match status" value="1"/>
</dbReference>
<evidence type="ECO:0000313" key="4">
    <source>
        <dbReference type="Proteomes" id="UP000315995"/>
    </source>
</evidence>
<dbReference type="SUPFAM" id="SSF56300">
    <property type="entry name" value="Metallo-dependent phosphatases"/>
    <property type="match status" value="1"/>
</dbReference>
<sequence>MQRVAVISDIHANPFALAAVVDDIDRVGVDEVLVGGDLVGRGPLGSAVVDHVRELGWHSVRGNHEDYTLDFRRQDVPDDWLTELVWAASRWMAAELDDEHAEYLDALPFTMTAECAPSLRLFHGSPRSYREGIGEWTQAETLREHWESIEEPLLVCAHTHRPMVREVGDGLIVNVGSVGLPFNGDWRAQYAIFTLKPTGWEVEFRQVEYDRQAFLDAYETSGFLDGGDVSAYLLQKEVEHARPFLVPFLKWTEMTEHPALMDSLEHFLDVYGPEMSMREFHALLSE</sequence>
<dbReference type="InterPro" id="IPR029052">
    <property type="entry name" value="Metallo-depent_PP-like"/>
</dbReference>
<evidence type="ECO:0000313" key="3">
    <source>
        <dbReference type="EMBL" id="QDG54221.1"/>
    </source>
</evidence>
<dbReference type="AlphaFoldDB" id="A0A4Y6Q0W7"/>
<dbReference type="GO" id="GO:0005737">
    <property type="term" value="C:cytoplasm"/>
    <property type="evidence" value="ECO:0007669"/>
    <property type="project" value="TreeGrafter"/>
</dbReference>
<dbReference type="Pfam" id="PF12850">
    <property type="entry name" value="Metallophos_2"/>
    <property type="match status" value="1"/>
</dbReference>
<dbReference type="Gene3D" id="3.60.21.10">
    <property type="match status" value="1"/>
</dbReference>
<gene>
    <name evidence="3" type="ORF">FIV42_26800</name>
</gene>
<name>A0A4Y6Q0W7_PERCE</name>